<dbReference type="Pfam" id="PF01541">
    <property type="entry name" value="GIY-YIG"/>
    <property type="match status" value="1"/>
</dbReference>
<dbReference type="CDD" id="cd10448">
    <property type="entry name" value="GIY-YIG_unchar_3"/>
    <property type="match status" value="1"/>
</dbReference>
<protein>
    <submittedName>
        <fullName evidence="3">GIY-YIG nuclease family protein</fullName>
    </submittedName>
</protein>
<organism evidence="3 4">
    <name type="scientific">Algibacter agarivorans</name>
    <dbReference type="NCBI Taxonomy" id="1109741"/>
    <lineage>
        <taxon>Bacteria</taxon>
        <taxon>Pseudomonadati</taxon>
        <taxon>Bacteroidota</taxon>
        <taxon>Flavobacteriia</taxon>
        <taxon>Flavobacteriales</taxon>
        <taxon>Flavobacteriaceae</taxon>
        <taxon>Algibacter</taxon>
    </lineage>
</organism>
<name>A0ABP9GL18_9FLAO</name>
<comment type="similarity">
    <text evidence="1">Belongs to the UPF0213 family.</text>
</comment>
<dbReference type="InterPro" id="IPR050190">
    <property type="entry name" value="UPF0213_domain"/>
</dbReference>
<keyword evidence="4" id="KW-1185">Reference proteome</keyword>
<dbReference type="InterPro" id="IPR035901">
    <property type="entry name" value="GIY-YIG_endonuc_sf"/>
</dbReference>
<dbReference type="InterPro" id="IPR000305">
    <property type="entry name" value="GIY-YIG_endonuc"/>
</dbReference>
<dbReference type="SUPFAM" id="SSF82771">
    <property type="entry name" value="GIY-YIG endonuclease"/>
    <property type="match status" value="1"/>
</dbReference>
<gene>
    <name evidence="3" type="ORF">GCM10023314_19890</name>
</gene>
<proteinExistence type="inferred from homology"/>
<comment type="caution">
    <text evidence="3">The sequence shown here is derived from an EMBL/GenBank/DDBJ whole genome shotgun (WGS) entry which is preliminary data.</text>
</comment>
<dbReference type="EMBL" id="BAABJJ010000029">
    <property type="protein sequence ID" value="GAA4946594.1"/>
    <property type="molecule type" value="Genomic_DNA"/>
</dbReference>
<sequence>MKKSYVYFLTNKNKTVVYIGVTSNLVKRVYQHKTKQFKGFTSKYNCDILVYYEEFSDINEAILREKQLKAGNRKRKEDLINSMNPEWNDLSEGWLFYFDQPSLRGKYD</sequence>
<dbReference type="SMART" id="SM00465">
    <property type="entry name" value="GIYc"/>
    <property type="match status" value="1"/>
</dbReference>
<dbReference type="RefSeq" id="WP_345191882.1">
    <property type="nucleotide sequence ID" value="NZ_BAABJJ010000029.1"/>
</dbReference>
<feature type="domain" description="GIY-YIG" evidence="2">
    <location>
        <begin position="2"/>
        <end position="78"/>
    </location>
</feature>
<evidence type="ECO:0000313" key="3">
    <source>
        <dbReference type="EMBL" id="GAA4946594.1"/>
    </source>
</evidence>
<dbReference type="Gene3D" id="3.40.1440.10">
    <property type="entry name" value="GIY-YIG endonuclease"/>
    <property type="match status" value="1"/>
</dbReference>
<dbReference type="PANTHER" id="PTHR34477">
    <property type="entry name" value="UPF0213 PROTEIN YHBQ"/>
    <property type="match status" value="1"/>
</dbReference>
<accession>A0ABP9GL18</accession>
<dbReference type="PROSITE" id="PS50164">
    <property type="entry name" value="GIY_YIG"/>
    <property type="match status" value="1"/>
</dbReference>
<reference evidence="4" key="1">
    <citation type="journal article" date="2019" name="Int. J. Syst. Evol. Microbiol.">
        <title>The Global Catalogue of Microorganisms (GCM) 10K type strain sequencing project: providing services to taxonomists for standard genome sequencing and annotation.</title>
        <authorList>
            <consortium name="The Broad Institute Genomics Platform"/>
            <consortium name="The Broad Institute Genome Sequencing Center for Infectious Disease"/>
            <person name="Wu L."/>
            <person name="Ma J."/>
        </authorList>
    </citation>
    <scope>NUCLEOTIDE SEQUENCE [LARGE SCALE GENOMIC DNA]</scope>
    <source>
        <strain evidence="4">JCM 18285</strain>
    </source>
</reference>
<dbReference type="PANTHER" id="PTHR34477:SF5">
    <property type="entry name" value="BSL5627 PROTEIN"/>
    <property type="match status" value="1"/>
</dbReference>
<evidence type="ECO:0000313" key="4">
    <source>
        <dbReference type="Proteomes" id="UP001501302"/>
    </source>
</evidence>
<evidence type="ECO:0000259" key="2">
    <source>
        <dbReference type="PROSITE" id="PS50164"/>
    </source>
</evidence>
<evidence type="ECO:0000256" key="1">
    <source>
        <dbReference type="ARBA" id="ARBA00007435"/>
    </source>
</evidence>
<dbReference type="Proteomes" id="UP001501302">
    <property type="component" value="Unassembled WGS sequence"/>
</dbReference>